<keyword evidence="4" id="KW-0533">Nickel</keyword>
<dbReference type="PANTHER" id="PTHR31611">
    <property type="entry name" value="HIGH-AFFINITY NICKEL TRANSPORT PROTEIN NIC1"/>
    <property type="match status" value="1"/>
</dbReference>
<sequence length="464" mass="49692">MTGNHQRRKVLHLRHYRPTLLLKALLLSSGVLVINTLIWALSGGILKKNVLGLALIAWTTGLRHGLDADHITTIDNVVRRIMNSHNEGRSPKTPITTGTFFSLGHSTIVLSVIIAIAMSVSIASKLDAVGSVGGVIGTAVSGSMLMLLAIINACILFGTVRKLRRVRRGADADAEWAPRGCFARMAKPLLLATDHPWKMYPIGVLYGIGFDTASSIALLSVSAIASTRSDAHRNGSVVLLALLFASGMCLVDSLDSIMMVYVYSPSAMREGWKLLRPPRDGAETETEAGTQPDLQTAEQTMASNPAEGNQDASPQENSKIASNATVAKQTPQFPFESQPVNLEAGHLGSSPRVNVLTPAVKLSLVMTTASILMAFTISLIQILSLIADQCGPCAAAAEKQQETGDGGLAGRWWLGWQDAADKSTYIGIGIVGAFALALGFFMLEQSATKWIRKRRKTRIVAQQS</sequence>
<keyword evidence="10" id="KW-1185">Reference proteome</keyword>
<dbReference type="RefSeq" id="XP_013246214.1">
    <property type="nucleotide sequence ID" value="XM_013390760.1"/>
</dbReference>
<dbReference type="InterPro" id="IPR004688">
    <property type="entry name" value="Ni/Co_transpt"/>
</dbReference>
<evidence type="ECO:0000313" key="9">
    <source>
        <dbReference type="EMBL" id="KDN53375.1"/>
    </source>
</evidence>
<dbReference type="EMBL" id="JMSN01000002">
    <property type="protein sequence ID" value="KDN53375.1"/>
    <property type="molecule type" value="Genomic_DNA"/>
</dbReference>
<feature type="transmembrane region" description="Helical" evidence="8">
    <location>
        <begin position="135"/>
        <end position="158"/>
    </location>
</feature>
<evidence type="ECO:0000256" key="6">
    <source>
        <dbReference type="ARBA" id="ARBA00022989"/>
    </source>
</evidence>
<evidence type="ECO:0000256" key="5">
    <source>
        <dbReference type="ARBA" id="ARBA00022692"/>
    </source>
</evidence>
<accession>A0A066WRV4</accession>
<protein>
    <recommendedName>
        <fullName evidence="8">Nickel/cobalt efflux system</fullName>
    </recommendedName>
</protein>
<evidence type="ECO:0000256" key="8">
    <source>
        <dbReference type="RuleBase" id="RU362101"/>
    </source>
</evidence>
<evidence type="ECO:0000256" key="7">
    <source>
        <dbReference type="ARBA" id="ARBA00023136"/>
    </source>
</evidence>
<name>A0A066WRV4_TILAU</name>
<dbReference type="STRING" id="1037660.A0A066WRV4"/>
<evidence type="ECO:0000256" key="4">
    <source>
        <dbReference type="ARBA" id="ARBA00022596"/>
    </source>
</evidence>
<keyword evidence="5 8" id="KW-0812">Transmembrane</keyword>
<dbReference type="OMA" id="WRGWAKA"/>
<keyword evidence="7 8" id="KW-0472">Membrane</keyword>
<dbReference type="Proteomes" id="UP000027361">
    <property type="component" value="Unassembled WGS sequence"/>
</dbReference>
<evidence type="ECO:0000256" key="3">
    <source>
        <dbReference type="ARBA" id="ARBA00022448"/>
    </source>
</evidence>
<dbReference type="GO" id="GO:0005886">
    <property type="term" value="C:plasma membrane"/>
    <property type="evidence" value="ECO:0007669"/>
    <property type="project" value="UniProtKB-SubCell"/>
</dbReference>
<evidence type="ECO:0000256" key="2">
    <source>
        <dbReference type="ARBA" id="ARBA00010892"/>
    </source>
</evidence>
<dbReference type="InParanoid" id="A0A066WRV4"/>
<dbReference type="HOGENOM" id="CLU_036094_1_0_1"/>
<comment type="similarity">
    <text evidence="2 8">Belongs to the NiCoT transporter (TC 2.A.52) family.</text>
</comment>
<evidence type="ECO:0000313" key="10">
    <source>
        <dbReference type="Proteomes" id="UP000027361"/>
    </source>
</evidence>
<dbReference type="PANTHER" id="PTHR31611:SF0">
    <property type="entry name" value="HIGH-AFFINITY NICKEL TRANSPORT PROTEIN NIC1"/>
    <property type="match status" value="1"/>
</dbReference>
<feature type="transmembrane region" description="Helical" evidence="8">
    <location>
        <begin position="20"/>
        <end position="41"/>
    </location>
</feature>
<reference evidence="9 10" key="1">
    <citation type="submission" date="2014-05" db="EMBL/GenBank/DDBJ databases">
        <title>Draft genome sequence of a rare smut relative, Tilletiaria anomala UBC 951.</title>
        <authorList>
            <consortium name="DOE Joint Genome Institute"/>
            <person name="Toome M."/>
            <person name="Kuo A."/>
            <person name="Henrissat B."/>
            <person name="Lipzen A."/>
            <person name="Tritt A."/>
            <person name="Yoshinaga Y."/>
            <person name="Zane M."/>
            <person name="Barry K."/>
            <person name="Grigoriev I.V."/>
            <person name="Spatafora J.W."/>
            <person name="Aimea M.C."/>
        </authorList>
    </citation>
    <scope>NUCLEOTIDE SEQUENCE [LARGE SCALE GENOMIC DNA]</scope>
    <source>
        <strain evidence="9 10">UBC 951</strain>
    </source>
</reference>
<dbReference type="GeneID" id="25262755"/>
<evidence type="ECO:0000256" key="1">
    <source>
        <dbReference type="ARBA" id="ARBA00004127"/>
    </source>
</evidence>
<dbReference type="InterPro" id="IPR011541">
    <property type="entry name" value="Ni/Co_transpt_high_affinity"/>
</dbReference>
<feature type="transmembrane region" description="Helical" evidence="8">
    <location>
        <begin position="362"/>
        <end position="383"/>
    </location>
</feature>
<keyword evidence="3 8" id="KW-0813">Transport</keyword>
<dbReference type="GO" id="GO:0012505">
    <property type="term" value="C:endomembrane system"/>
    <property type="evidence" value="ECO:0007669"/>
    <property type="project" value="UniProtKB-SubCell"/>
</dbReference>
<feature type="transmembrane region" description="Helical" evidence="8">
    <location>
        <begin position="99"/>
        <end position="123"/>
    </location>
</feature>
<dbReference type="GO" id="GO:0015099">
    <property type="term" value="F:nickel cation transmembrane transporter activity"/>
    <property type="evidence" value="ECO:0007669"/>
    <property type="project" value="UniProtKB-UniRule"/>
</dbReference>
<organism evidence="9 10">
    <name type="scientific">Tilletiaria anomala (strain ATCC 24038 / CBS 436.72 / UBC 951)</name>
    <dbReference type="NCBI Taxonomy" id="1037660"/>
    <lineage>
        <taxon>Eukaryota</taxon>
        <taxon>Fungi</taxon>
        <taxon>Dikarya</taxon>
        <taxon>Basidiomycota</taxon>
        <taxon>Ustilaginomycotina</taxon>
        <taxon>Exobasidiomycetes</taxon>
        <taxon>Georgefischeriales</taxon>
        <taxon>Tilletiariaceae</taxon>
        <taxon>Tilletiaria</taxon>
    </lineage>
</organism>
<gene>
    <name evidence="9" type="ORF">K437DRAFT_230599</name>
</gene>
<feature type="transmembrane region" description="Helical" evidence="8">
    <location>
        <begin position="204"/>
        <end position="225"/>
    </location>
</feature>
<keyword evidence="6 8" id="KW-1133">Transmembrane helix</keyword>
<comment type="caution">
    <text evidence="9">The sequence shown here is derived from an EMBL/GenBank/DDBJ whole genome shotgun (WGS) entry which is preliminary data.</text>
</comment>
<dbReference type="Pfam" id="PF03824">
    <property type="entry name" value="NicO"/>
    <property type="match status" value="1"/>
</dbReference>
<proteinExistence type="inferred from homology"/>
<feature type="transmembrane region" description="Helical" evidence="8">
    <location>
        <begin position="237"/>
        <end position="263"/>
    </location>
</feature>
<comment type="subcellular location">
    <subcellularLocation>
        <location evidence="8">Cell membrane</location>
        <topology evidence="8">Multi-pass membrane protein</topology>
    </subcellularLocation>
    <subcellularLocation>
        <location evidence="1">Endomembrane system</location>
        <topology evidence="1">Multi-pass membrane protein</topology>
    </subcellularLocation>
</comment>
<feature type="transmembrane region" description="Helical" evidence="8">
    <location>
        <begin position="424"/>
        <end position="443"/>
    </location>
</feature>
<dbReference type="OrthoDB" id="5197598at2759"/>
<dbReference type="AlphaFoldDB" id="A0A066WRV4"/>